<dbReference type="GO" id="GO:0016747">
    <property type="term" value="F:acyltransferase activity, transferring groups other than amino-acyl groups"/>
    <property type="evidence" value="ECO:0007669"/>
    <property type="project" value="InterPro"/>
</dbReference>
<organism evidence="3 4">
    <name type="scientific">Dietzia natronolimnaea</name>
    <dbReference type="NCBI Taxonomy" id="161920"/>
    <lineage>
        <taxon>Bacteria</taxon>
        <taxon>Bacillati</taxon>
        <taxon>Actinomycetota</taxon>
        <taxon>Actinomycetes</taxon>
        <taxon>Mycobacteriales</taxon>
        <taxon>Dietziaceae</taxon>
        <taxon>Dietzia</taxon>
    </lineage>
</organism>
<evidence type="ECO:0000259" key="2">
    <source>
        <dbReference type="Pfam" id="PF13302"/>
    </source>
</evidence>
<feature type="region of interest" description="Disordered" evidence="1">
    <location>
        <begin position="87"/>
        <end position="109"/>
    </location>
</feature>
<sequence>MSSTTIETAAARRNEVFSAISSANGTEDAVEAIAHLLAVPVDQAREVLKTPLEAFVGHTTDHPVGSGPHGFSLFPFRDTADHADLYHSRSSDETSATAGEWDQQKTEEERKAGLARVEAESAMWFVAVDTSRDQPVGLVFGEQIDDGDVDVAIWIHPEERKKGFGLAALKECRRELAAFFPGKHVIVRAPLPGSR</sequence>
<accession>A0A2A2WMT9</accession>
<protein>
    <submittedName>
        <fullName evidence="3">N-acetyltransferase</fullName>
    </submittedName>
</protein>
<feature type="domain" description="N-acetyltransferase" evidence="2">
    <location>
        <begin position="75"/>
        <end position="177"/>
    </location>
</feature>
<dbReference type="RefSeq" id="WP_017835358.1">
    <property type="nucleotide sequence ID" value="NZ_NTGA01000023.1"/>
</dbReference>
<keyword evidence="3" id="KW-0808">Transferase</keyword>
<dbReference type="EMBL" id="NTGA01000023">
    <property type="protein sequence ID" value="PAY22491.1"/>
    <property type="molecule type" value="Genomic_DNA"/>
</dbReference>
<reference evidence="4" key="1">
    <citation type="submission" date="2017-09" db="EMBL/GenBank/DDBJ databases">
        <authorList>
            <person name="Zhang Y."/>
            <person name="Huang X."/>
            <person name="Liu J."/>
            <person name="Lu L."/>
            <person name="Peng K."/>
        </authorList>
    </citation>
    <scope>NUCLEOTIDE SEQUENCE [LARGE SCALE GENOMIC DNA]</scope>
    <source>
        <strain evidence="4">S-XJ-1</strain>
    </source>
</reference>
<evidence type="ECO:0000313" key="4">
    <source>
        <dbReference type="Proteomes" id="UP000218810"/>
    </source>
</evidence>
<comment type="caution">
    <text evidence="3">The sequence shown here is derived from an EMBL/GenBank/DDBJ whole genome shotgun (WGS) entry which is preliminary data.</text>
</comment>
<dbReference type="InterPro" id="IPR000182">
    <property type="entry name" value="GNAT_dom"/>
</dbReference>
<evidence type="ECO:0000313" key="3">
    <source>
        <dbReference type="EMBL" id="PAY22491.1"/>
    </source>
</evidence>
<evidence type="ECO:0000256" key="1">
    <source>
        <dbReference type="SAM" id="MobiDB-lite"/>
    </source>
</evidence>
<dbReference type="Pfam" id="PF13302">
    <property type="entry name" value="Acetyltransf_3"/>
    <property type="match status" value="1"/>
</dbReference>
<name>A0A2A2WMT9_9ACTN</name>
<dbReference type="SUPFAM" id="SSF55729">
    <property type="entry name" value="Acyl-CoA N-acyltransferases (Nat)"/>
    <property type="match status" value="1"/>
</dbReference>
<gene>
    <name evidence="3" type="ORF">CEY15_13205</name>
</gene>
<dbReference type="InterPro" id="IPR016181">
    <property type="entry name" value="Acyl_CoA_acyltransferase"/>
</dbReference>
<dbReference type="Proteomes" id="UP000218810">
    <property type="component" value="Unassembled WGS sequence"/>
</dbReference>
<keyword evidence="4" id="KW-1185">Reference proteome</keyword>
<dbReference type="OrthoDB" id="4773268at2"/>
<dbReference type="Gene3D" id="3.40.630.30">
    <property type="match status" value="1"/>
</dbReference>
<proteinExistence type="predicted"/>
<dbReference type="AlphaFoldDB" id="A0A2A2WMT9"/>